<dbReference type="PANTHER" id="PTHR35475:SF1">
    <property type="entry name" value="WD REPEAT PROTEIN"/>
    <property type="match status" value="1"/>
</dbReference>
<protein>
    <submittedName>
        <fullName evidence="1">Uncharacterized protein</fullName>
    </submittedName>
</protein>
<dbReference type="AlphaFoldDB" id="A0A6D2IBX1"/>
<evidence type="ECO:0000313" key="1">
    <source>
        <dbReference type="EMBL" id="CAA7027501.1"/>
    </source>
</evidence>
<reference evidence="1" key="1">
    <citation type="submission" date="2020-01" db="EMBL/GenBank/DDBJ databases">
        <authorList>
            <person name="Mishra B."/>
        </authorList>
    </citation>
    <scope>NUCLEOTIDE SEQUENCE [LARGE SCALE GENOMIC DNA]</scope>
</reference>
<gene>
    <name evidence="1" type="ORF">MERR_LOCUS14736</name>
</gene>
<organism evidence="1 2">
    <name type="scientific">Microthlaspi erraticum</name>
    <dbReference type="NCBI Taxonomy" id="1685480"/>
    <lineage>
        <taxon>Eukaryota</taxon>
        <taxon>Viridiplantae</taxon>
        <taxon>Streptophyta</taxon>
        <taxon>Embryophyta</taxon>
        <taxon>Tracheophyta</taxon>
        <taxon>Spermatophyta</taxon>
        <taxon>Magnoliopsida</taxon>
        <taxon>eudicotyledons</taxon>
        <taxon>Gunneridae</taxon>
        <taxon>Pentapetalae</taxon>
        <taxon>rosids</taxon>
        <taxon>malvids</taxon>
        <taxon>Brassicales</taxon>
        <taxon>Brassicaceae</taxon>
        <taxon>Coluteocarpeae</taxon>
        <taxon>Microthlaspi</taxon>
    </lineage>
</organism>
<comment type="caution">
    <text evidence="1">The sequence shown here is derived from an EMBL/GenBank/DDBJ whole genome shotgun (WGS) entry which is preliminary data.</text>
</comment>
<keyword evidence="2" id="KW-1185">Reference proteome</keyword>
<sequence length="138" mass="16592">MPEKEKEKDPQQEIKEETNLLLDDSHPYSELRLRKVTARVRKKIHLYKCRKGLIDVFKSRWLVAESARETVREMEIHLYKCGKGLIDAFKSNLGGWEQDQLEVRTILEKYRLKSIFAFNVYKCRFELFSRNMVIYHPK</sequence>
<accession>A0A6D2IBX1</accession>
<proteinExistence type="predicted"/>
<name>A0A6D2IBX1_9BRAS</name>
<dbReference type="Proteomes" id="UP000467841">
    <property type="component" value="Unassembled WGS sequence"/>
</dbReference>
<dbReference type="EMBL" id="CACVBM020001057">
    <property type="protein sequence ID" value="CAA7027501.1"/>
    <property type="molecule type" value="Genomic_DNA"/>
</dbReference>
<dbReference type="PANTHER" id="PTHR35475">
    <property type="entry name" value="WD REPEAT PROTEIN"/>
    <property type="match status" value="1"/>
</dbReference>
<evidence type="ECO:0000313" key="2">
    <source>
        <dbReference type="Proteomes" id="UP000467841"/>
    </source>
</evidence>
<dbReference type="OrthoDB" id="658712at2759"/>